<gene>
    <name evidence="1" type="ORF">RHMOL_Rhmol04G0260100</name>
</gene>
<protein>
    <submittedName>
        <fullName evidence="1">Uncharacterized protein</fullName>
    </submittedName>
</protein>
<comment type="caution">
    <text evidence="1">The sequence shown here is derived from an EMBL/GenBank/DDBJ whole genome shotgun (WGS) entry which is preliminary data.</text>
</comment>
<sequence>MFGDWVRYWNFFLKIFGNRVEGDDRHIPAPNLFPICSLVPTSPCPRNICTLVSITYICLGFLLINTHISYFSSAAHNFCALLLYVVWLPVYIVSKFVLI</sequence>
<evidence type="ECO:0000313" key="2">
    <source>
        <dbReference type="Proteomes" id="UP001062846"/>
    </source>
</evidence>
<organism evidence="1 2">
    <name type="scientific">Rhododendron molle</name>
    <name type="common">Chinese azalea</name>
    <name type="synonym">Azalea mollis</name>
    <dbReference type="NCBI Taxonomy" id="49168"/>
    <lineage>
        <taxon>Eukaryota</taxon>
        <taxon>Viridiplantae</taxon>
        <taxon>Streptophyta</taxon>
        <taxon>Embryophyta</taxon>
        <taxon>Tracheophyta</taxon>
        <taxon>Spermatophyta</taxon>
        <taxon>Magnoliopsida</taxon>
        <taxon>eudicotyledons</taxon>
        <taxon>Gunneridae</taxon>
        <taxon>Pentapetalae</taxon>
        <taxon>asterids</taxon>
        <taxon>Ericales</taxon>
        <taxon>Ericaceae</taxon>
        <taxon>Ericoideae</taxon>
        <taxon>Rhodoreae</taxon>
        <taxon>Rhododendron</taxon>
    </lineage>
</organism>
<keyword evidence="2" id="KW-1185">Reference proteome</keyword>
<name>A0ACC0P6P3_RHOML</name>
<reference evidence="1" key="1">
    <citation type="submission" date="2022-02" db="EMBL/GenBank/DDBJ databases">
        <title>Plant Genome Project.</title>
        <authorList>
            <person name="Zhang R.-G."/>
        </authorList>
    </citation>
    <scope>NUCLEOTIDE SEQUENCE</scope>
    <source>
        <strain evidence="1">AT1</strain>
    </source>
</reference>
<proteinExistence type="predicted"/>
<dbReference type="Proteomes" id="UP001062846">
    <property type="component" value="Chromosome 4"/>
</dbReference>
<accession>A0ACC0P6P3</accession>
<dbReference type="EMBL" id="CM046391">
    <property type="protein sequence ID" value="KAI8560488.1"/>
    <property type="molecule type" value="Genomic_DNA"/>
</dbReference>
<evidence type="ECO:0000313" key="1">
    <source>
        <dbReference type="EMBL" id="KAI8560488.1"/>
    </source>
</evidence>